<dbReference type="InterPro" id="IPR001647">
    <property type="entry name" value="HTH_TetR"/>
</dbReference>
<keyword evidence="8" id="KW-1185">Reference proteome</keyword>
<feature type="domain" description="HTH tetR-type" evidence="6">
    <location>
        <begin position="30"/>
        <end position="90"/>
    </location>
</feature>
<dbReference type="SUPFAM" id="SSF48498">
    <property type="entry name" value="Tetracyclin repressor-like, C-terminal domain"/>
    <property type="match status" value="1"/>
</dbReference>
<name>A0ABV9RES6_9PSEU</name>
<gene>
    <name evidence="7" type="ORF">ACFPEL_09780</name>
</gene>
<evidence type="ECO:0000256" key="1">
    <source>
        <dbReference type="ARBA" id="ARBA00023015"/>
    </source>
</evidence>
<dbReference type="PANTHER" id="PTHR47506">
    <property type="entry name" value="TRANSCRIPTIONAL REGULATORY PROTEIN"/>
    <property type="match status" value="1"/>
</dbReference>
<dbReference type="Pfam" id="PF00440">
    <property type="entry name" value="TetR_N"/>
    <property type="match status" value="1"/>
</dbReference>
<keyword evidence="1" id="KW-0805">Transcription regulation</keyword>
<reference evidence="8" key="1">
    <citation type="journal article" date="2019" name="Int. J. Syst. Evol. Microbiol.">
        <title>The Global Catalogue of Microorganisms (GCM) 10K type strain sequencing project: providing services to taxonomists for standard genome sequencing and annotation.</title>
        <authorList>
            <consortium name="The Broad Institute Genomics Platform"/>
            <consortium name="The Broad Institute Genome Sequencing Center for Infectious Disease"/>
            <person name="Wu L."/>
            <person name="Ma J."/>
        </authorList>
    </citation>
    <scope>NUCLEOTIDE SEQUENCE [LARGE SCALE GENOMIC DNA]</scope>
    <source>
        <strain evidence="8">CCUG 50347</strain>
    </source>
</reference>
<evidence type="ECO:0000256" key="2">
    <source>
        <dbReference type="ARBA" id="ARBA00023125"/>
    </source>
</evidence>
<evidence type="ECO:0000313" key="8">
    <source>
        <dbReference type="Proteomes" id="UP001595909"/>
    </source>
</evidence>
<dbReference type="Gene3D" id="1.10.357.10">
    <property type="entry name" value="Tetracycline Repressor, domain 2"/>
    <property type="match status" value="1"/>
</dbReference>
<keyword evidence="3" id="KW-0804">Transcription</keyword>
<dbReference type="EMBL" id="JBHSIM010000020">
    <property type="protein sequence ID" value="MFC4832699.1"/>
    <property type="molecule type" value="Genomic_DNA"/>
</dbReference>
<evidence type="ECO:0000259" key="6">
    <source>
        <dbReference type="PROSITE" id="PS50977"/>
    </source>
</evidence>
<evidence type="ECO:0000256" key="5">
    <source>
        <dbReference type="SAM" id="MobiDB-lite"/>
    </source>
</evidence>
<comment type="caution">
    <text evidence="7">The sequence shown here is derived from an EMBL/GenBank/DDBJ whole genome shotgun (WGS) entry which is preliminary data.</text>
</comment>
<keyword evidence="2 4" id="KW-0238">DNA-binding</keyword>
<protein>
    <submittedName>
        <fullName evidence="7">TetR family transcriptional regulator</fullName>
    </submittedName>
</protein>
<evidence type="ECO:0000256" key="3">
    <source>
        <dbReference type="ARBA" id="ARBA00023163"/>
    </source>
</evidence>
<evidence type="ECO:0000256" key="4">
    <source>
        <dbReference type="PROSITE-ProRule" id="PRU00335"/>
    </source>
</evidence>
<dbReference type="PROSITE" id="PS50977">
    <property type="entry name" value="HTH_TETR_2"/>
    <property type="match status" value="1"/>
</dbReference>
<accession>A0ABV9RES6</accession>
<dbReference type="PANTHER" id="PTHR47506:SF1">
    <property type="entry name" value="HTH-TYPE TRANSCRIPTIONAL REGULATOR YJDC"/>
    <property type="match status" value="1"/>
</dbReference>
<evidence type="ECO:0000313" key="7">
    <source>
        <dbReference type="EMBL" id="MFC4832699.1"/>
    </source>
</evidence>
<feature type="DNA-binding region" description="H-T-H motif" evidence="4">
    <location>
        <begin position="53"/>
        <end position="72"/>
    </location>
</feature>
<feature type="compositionally biased region" description="Basic and acidic residues" evidence="5">
    <location>
        <begin position="238"/>
        <end position="251"/>
    </location>
</feature>
<proteinExistence type="predicted"/>
<sequence length="251" mass="27628">MTPGEPAWFTLPVPRWSDGAALAGLQARAGATRHELILAAARRFACQGYHATSLVQVVEDCGRTKGALFFHFGSKSALGWAVVGEVHASWEDIAERIAARHLDPLQTLLVVYDAQIGRLMYDPVVQGGLRVMREDPGMQADRNTWVEGWRAESEVLLARARADGLLTADTDPAAVSTTLLSTVVGHHYLAEAQPDGPTTWERMTTTWRGLLPAIAVRPWVTRWSDSGWSHRPAPTAEPYERARREGVSDRV</sequence>
<organism evidence="7 8">
    <name type="scientific">Actinomycetospora chibensis</name>
    <dbReference type="NCBI Taxonomy" id="663606"/>
    <lineage>
        <taxon>Bacteria</taxon>
        <taxon>Bacillati</taxon>
        <taxon>Actinomycetota</taxon>
        <taxon>Actinomycetes</taxon>
        <taxon>Pseudonocardiales</taxon>
        <taxon>Pseudonocardiaceae</taxon>
        <taxon>Actinomycetospora</taxon>
    </lineage>
</organism>
<dbReference type="InterPro" id="IPR036271">
    <property type="entry name" value="Tet_transcr_reg_TetR-rel_C_sf"/>
</dbReference>
<dbReference type="RefSeq" id="WP_274191483.1">
    <property type="nucleotide sequence ID" value="NZ_BAABHN010000020.1"/>
</dbReference>
<dbReference type="SUPFAM" id="SSF46689">
    <property type="entry name" value="Homeodomain-like"/>
    <property type="match status" value="1"/>
</dbReference>
<feature type="region of interest" description="Disordered" evidence="5">
    <location>
        <begin position="227"/>
        <end position="251"/>
    </location>
</feature>
<dbReference type="Proteomes" id="UP001595909">
    <property type="component" value="Unassembled WGS sequence"/>
</dbReference>
<dbReference type="InterPro" id="IPR009057">
    <property type="entry name" value="Homeodomain-like_sf"/>
</dbReference>